<keyword evidence="1" id="KW-0175">Coiled coil</keyword>
<keyword evidence="3" id="KW-1185">Reference proteome</keyword>
<evidence type="ECO:0008006" key="4">
    <source>
        <dbReference type="Google" id="ProtNLM"/>
    </source>
</evidence>
<reference evidence="2" key="1">
    <citation type="journal article" date="2020" name="Fungal Divers.">
        <title>Resolving the Mortierellaceae phylogeny through synthesis of multi-gene phylogenetics and phylogenomics.</title>
        <authorList>
            <person name="Vandepol N."/>
            <person name="Liber J."/>
            <person name="Desiro A."/>
            <person name="Na H."/>
            <person name="Kennedy M."/>
            <person name="Barry K."/>
            <person name="Grigoriev I.V."/>
            <person name="Miller A.N."/>
            <person name="O'Donnell K."/>
            <person name="Stajich J.E."/>
            <person name="Bonito G."/>
        </authorList>
    </citation>
    <scope>NUCLEOTIDE SEQUENCE</scope>
    <source>
        <strain evidence="2">BC1065</strain>
    </source>
</reference>
<dbReference type="OrthoDB" id="2284230at2759"/>
<organism evidence="2 3">
    <name type="scientific">Actinomortierella ambigua</name>
    <dbReference type="NCBI Taxonomy" id="1343610"/>
    <lineage>
        <taxon>Eukaryota</taxon>
        <taxon>Fungi</taxon>
        <taxon>Fungi incertae sedis</taxon>
        <taxon>Mucoromycota</taxon>
        <taxon>Mortierellomycotina</taxon>
        <taxon>Mortierellomycetes</taxon>
        <taxon>Mortierellales</taxon>
        <taxon>Mortierellaceae</taxon>
        <taxon>Actinomortierella</taxon>
    </lineage>
</organism>
<comment type="caution">
    <text evidence="2">The sequence shown here is derived from an EMBL/GenBank/DDBJ whole genome shotgun (WGS) entry which is preliminary data.</text>
</comment>
<dbReference type="InterPro" id="IPR038279">
    <property type="entry name" value="Ndc10_dom2_sf"/>
</dbReference>
<name>A0A9P6U8D2_9FUNG</name>
<dbReference type="GO" id="GO:0003677">
    <property type="term" value="F:DNA binding"/>
    <property type="evidence" value="ECO:0007669"/>
    <property type="project" value="InterPro"/>
</dbReference>
<accession>A0A9P6U8D2</accession>
<proteinExistence type="predicted"/>
<evidence type="ECO:0000313" key="2">
    <source>
        <dbReference type="EMBL" id="KAG0263577.1"/>
    </source>
</evidence>
<protein>
    <recommendedName>
        <fullName evidence="4">Ndc10 domain-containing protein</fullName>
    </recommendedName>
</protein>
<dbReference type="Proteomes" id="UP000807716">
    <property type="component" value="Unassembled WGS sequence"/>
</dbReference>
<sequence length="272" mass="31669">MLRDEDLWNALLGDILMPLVRNKPGGSQIVHAMAFVVNQGKTNKDGDIQYGVALRHIDVRRCSTGALAFYLLEQWRRGEAHPSNELQMEIFPFVRTALFNDGSVEPREWVRACKDVMEEKIHELNDDPPLRDLIAATRNEDSTNRLTQQQQFLLMLVRVRRVILQDAAEYLCRFDRLDHPMLLQPMFHSPAFKEFQEEVRVCLSTPEPLEIQPWPLEASQSNKKSAACVNLGREGQQYQNVVLKKVQEVEQEMEQYQQAIKQILEQESWRNR</sequence>
<gene>
    <name evidence="2" type="ORF">DFQ27_001676</name>
</gene>
<evidence type="ECO:0000313" key="3">
    <source>
        <dbReference type="Proteomes" id="UP000807716"/>
    </source>
</evidence>
<dbReference type="Gene3D" id="1.10.443.20">
    <property type="entry name" value="Centromere DNA-binding protein complex CBF3 subunit, domain 2"/>
    <property type="match status" value="2"/>
</dbReference>
<evidence type="ECO:0000256" key="1">
    <source>
        <dbReference type="SAM" id="Coils"/>
    </source>
</evidence>
<feature type="coiled-coil region" evidence="1">
    <location>
        <begin position="239"/>
        <end position="266"/>
    </location>
</feature>
<dbReference type="AlphaFoldDB" id="A0A9P6U8D2"/>
<dbReference type="EMBL" id="JAAAJB010000158">
    <property type="protein sequence ID" value="KAG0263577.1"/>
    <property type="molecule type" value="Genomic_DNA"/>
</dbReference>